<dbReference type="EMBL" id="UOFY01000054">
    <property type="protein sequence ID" value="VAX10749.1"/>
    <property type="molecule type" value="Genomic_DNA"/>
</dbReference>
<accession>A0A3B1AXH5</accession>
<dbReference type="Gene3D" id="3.30.1370.110">
    <property type="match status" value="1"/>
</dbReference>
<feature type="domain" description="Smr" evidence="2">
    <location>
        <begin position="98"/>
        <end position="179"/>
    </location>
</feature>
<dbReference type="Pfam" id="PF01713">
    <property type="entry name" value="Smr"/>
    <property type="match status" value="1"/>
</dbReference>
<dbReference type="SUPFAM" id="SSF160443">
    <property type="entry name" value="SMR domain-like"/>
    <property type="match status" value="1"/>
</dbReference>
<protein>
    <submittedName>
        <fullName evidence="3">Uncharacterized protein conserved in bacteria</fullName>
    </submittedName>
</protein>
<gene>
    <name evidence="3" type="ORF">MNBD_GAMMA25-2425</name>
</gene>
<dbReference type="PROSITE" id="PS50828">
    <property type="entry name" value="SMR"/>
    <property type="match status" value="1"/>
</dbReference>
<organism evidence="3">
    <name type="scientific">hydrothermal vent metagenome</name>
    <dbReference type="NCBI Taxonomy" id="652676"/>
    <lineage>
        <taxon>unclassified sequences</taxon>
        <taxon>metagenomes</taxon>
        <taxon>ecological metagenomes</taxon>
    </lineage>
</organism>
<evidence type="ECO:0000259" key="2">
    <source>
        <dbReference type="PROSITE" id="PS50828"/>
    </source>
</evidence>
<proteinExistence type="predicted"/>
<dbReference type="PANTHER" id="PTHR35562:SF2">
    <property type="entry name" value="DNA ENDONUCLEASE SMRA-RELATED"/>
    <property type="match status" value="1"/>
</dbReference>
<sequence length="182" mass="20872">MKKKQPVSDEDRELFQQSVAGARKLEIEARVTPVKKRPPPRPLQQEKDNQQVLADMFSDPANPADMETGDKLLFVRNGIPQRTMKKLRRGEFSTESELDLHGYTKIEAREAITEFLHDCRSQRLRCVRIIHGKGHGSQGKRPILKQYVNHWLPQRDDILAYCSARQVDGGTGAIYVLLRRKG</sequence>
<dbReference type="InterPro" id="IPR002625">
    <property type="entry name" value="Smr_dom"/>
</dbReference>
<feature type="region of interest" description="Disordered" evidence="1">
    <location>
        <begin position="26"/>
        <end position="50"/>
    </location>
</feature>
<evidence type="ECO:0000256" key="1">
    <source>
        <dbReference type="SAM" id="MobiDB-lite"/>
    </source>
</evidence>
<dbReference type="InterPro" id="IPR036063">
    <property type="entry name" value="Smr_dom_sf"/>
</dbReference>
<dbReference type="PANTHER" id="PTHR35562">
    <property type="entry name" value="DNA ENDONUCLEASE SMRA-RELATED"/>
    <property type="match status" value="1"/>
</dbReference>
<reference evidence="3" key="1">
    <citation type="submission" date="2018-06" db="EMBL/GenBank/DDBJ databases">
        <authorList>
            <person name="Zhirakovskaya E."/>
        </authorList>
    </citation>
    <scope>NUCLEOTIDE SEQUENCE</scope>
</reference>
<name>A0A3B1AXH5_9ZZZZ</name>
<dbReference type="SMART" id="SM00463">
    <property type="entry name" value="SMR"/>
    <property type="match status" value="1"/>
</dbReference>
<dbReference type="AlphaFoldDB" id="A0A3B1AXH5"/>
<evidence type="ECO:0000313" key="3">
    <source>
        <dbReference type="EMBL" id="VAX10749.1"/>
    </source>
</evidence>